<protein>
    <submittedName>
        <fullName evidence="2">Uncharacterized protein</fullName>
    </submittedName>
</protein>
<keyword evidence="1" id="KW-0812">Transmembrane</keyword>
<keyword evidence="1" id="KW-1133">Transmembrane helix</keyword>
<dbReference type="EMBL" id="CP003350">
    <property type="protein sequence ID" value="AFC87362.1"/>
    <property type="molecule type" value="Genomic_DNA"/>
</dbReference>
<gene>
    <name evidence="2" type="ordered locus">Fraau_3034</name>
</gene>
<sequence>MGCLPLPLTFALGAGLGYLADRENGALWGAAAGIMIGLLASTGVILYLRRRR</sequence>
<keyword evidence="3" id="KW-1185">Reference proteome</keyword>
<dbReference type="HOGENOM" id="CLU_3080144_0_0_6"/>
<evidence type="ECO:0000313" key="3">
    <source>
        <dbReference type="Proteomes" id="UP000005234"/>
    </source>
</evidence>
<dbReference type="NCBIfam" id="TIGR01167">
    <property type="entry name" value="LPXTG_anchor"/>
    <property type="match status" value="1"/>
</dbReference>
<dbReference type="RefSeq" id="WP_014404365.1">
    <property type="nucleotide sequence ID" value="NC_017033.1"/>
</dbReference>
<organism evidence="2 3">
    <name type="scientific">Frateuria aurantia (strain ATCC 33424 / DSM 6220 / KCTC 2777 / LMG 1558 / NBRC 3245 / NCIMB 13370)</name>
    <name type="common">Acetobacter aurantius</name>
    <dbReference type="NCBI Taxonomy" id="767434"/>
    <lineage>
        <taxon>Bacteria</taxon>
        <taxon>Pseudomonadati</taxon>
        <taxon>Pseudomonadota</taxon>
        <taxon>Gammaproteobacteria</taxon>
        <taxon>Lysobacterales</taxon>
        <taxon>Rhodanobacteraceae</taxon>
        <taxon>Frateuria</taxon>
    </lineage>
</organism>
<feature type="transmembrane region" description="Helical" evidence="1">
    <location>
        <begin position="27"/>
        <end position="48"/>
    </location>
</feature>
<keyword evidence="1" id="KW-0472">Membrane</keyword>
<dbReference type="AlphaFoldDB" id="H8L3J3"/>
<evidence type="ECO:0000313" key="2">
    <source>
        <dbReference type="EMBL" id="AFC87362.1"/>
    </source>
</evidence>
<dbReference type="eggNOG" id="ENOG5031E9I">
    <property type="taxonomic scope" value="Bacteria"/>
</dbReference>
<dbReference type="STRING" id="767434.Fraau_3034"/>
<reference evidence="2" key="1">
    <citation type="submission" date="2012-02" db="EMBL/GenBank/DDBJ databases">
        <title>The complete genome of Frateuria aurantia DSM 6220.</title>
        <authorList>
            <consortium name="US DOE Joint Genome Institute (JGI-PGF)"/>
            <person name="Lucas S."/>
            <person name="Copeland A."/>
            <person name="Lapidus A."/>
            <person name="Glavina del Rio T."/>
            <person name="Dalin E."/>
            <person name="Tice H."/>
            <person name="Bruce D."/>
            <person name="Goodwin L."/>
            <person name="Pitluck S."/>
            <person name="Peters L."/>
            <person name="Ovchinnikova G."/>
            <person name="Teshima H."/>
            <person name="Kyrpides N."/>
            <person name="Mavromatis K."/>
            <person name="Ivanova N."/>
            <person name="Brettin T."/>
            <person name="Detter J.C."/>
            <person name="Han C."/>
            <person name="Larimer F."/>
            <person name="Land M."/>
            <person name="Hauser L."/>
            <person name="Markowitz V."/>
            <person name="Cheng J.-F."/>
            <person name="Hugenholtz P."/>
            <person name="Woyke T."/>
            <person name="Wu D."/>
            <person name="Brambilla E."/>
            <person name="Klenk H.-P."/>
            <person name="Eisen J.A."/>
        </authorList>
    </citation>
    <scope>NUCLEOTIDE SEQUENCE</scope>
    <source>
        <strain evidence="2">DSM 6220</strain>
    </source>
</reference>
<name>H8L3J3_FRAAD</name>
<accession>H8L3J3</accession>
<proteinExistence type="predicted"/>
<evidence type="ECO:0000256" key="1">
    <source>
        <dbReference type="SAM" id="Phobius"/>
    </source>
</evidence>
<dbReference type="Proteomes" id="UP000005234">
    <property type="component" value="Chromosome"/>
</dbReference>
<dbReference type="KEGG" id="fau:Fraau_3034"/>